<protein>
    <submittedName>
        <fullName evidence="1">DUF4871 domain-containing protein</fullName>
    </submittedName>
</protein>
<dbReference type="Gene3D" id="2.60.40.3830">
    <property type="match status" value="1"/>
</dbReference>
<proteinExistence type="predicted"/>
<accession>A0A972GPT2</accession>
<evidence type="ECO:0000313" key="1">
    <source>
        <dbReference type="EMBL" id="NOU94624.1"/>
    </source>
</evidence>
<dbReference type="EMBL" id="WHOD01000059">
    <property type="protein sequence ID" value="NOU94624.1"/>
    <property type="molecule type" value="Genomic_DNA"/>
</dbReference>
<dbReference type="InterPro" id="IPR032366">
    <property type="entry name" value="DUF4871"/>
</dbReference>
<keyword evidence="2" id="KW-1185">Reference proteome</keyword>
<gene>
    <name evidence="1" type="ORF">GC093_15545</name>
</gene>
<dbReference type="Pfam" id="PF16167">
    <property type="entry name" value="DUF4871"/>
    <property type="match status" value="1"/>
</dbReference>
<dbReference type="RefSeq" id="WP_171652840.1">
    <property type="nucleotide sequence ID" value="NZ_WHOD01000059.1"/>
</dbReference>
<name>A0A972GPT2_9BACL</name>
<evidence type="ECO:0000313" key="2">
    <source>
        <dbReference type="Proteomes" id="UP000641588"/>
    </source>
</evidence>
<organism evidence="1 2">
    <name type="scientific">Paenibacillus foliorum</name>
    <dbReference type="NCBI Taxonomy" id="2654974"/>
    <lineage>
        <taxon>Bacteria</taxon>
        <taxon>Bacillati</taxon>
        <taxon>Bacillota</taxon>
        <taxon>Bacilli</taxon>
        <taxon>Bacillales</taxon>
        <taxon>Paenibacillaceae</taxon>
        <taxon>Paenibacillus</taxon>
    </lineage>
</organism>
<comment type="caution">
    <text evidence="1">The sequence shown here is derived from an EMBL/GenBank/DDBJ whole genome shotgun (WGS) entry which is preliminary data.</text>
</comment>
<sequence length="152" mass="16987">MIKKLAAFGGLMILLSIGLWYSEHQLSQTRGSYWEASPAFSYFSMTLRGEEGQLAIVDAPFNVKQQERYSWFFWKDPQSMFGKTFQVNGINWKSGKSHLLYEGAIGVPNRNIGGVSRAARAFSTFSLPTKGLWKLEAVVDGKLVGSIVVEVK</sequence>
<dbReference type="Proteomes" id="UP000641588">
    <property type="component" value="Unassembled WGS sequence"/>
</dbReference>
<reference evidence="1" key="1">
    <citation type="submission" date="2019-10" db="EMBL/GenBank/DDBJ databases">
        <title>Description of Paenibacillus glebae sp. nov.</title>
        <authorList>
            <person name="Carlier A."/>
            <person name="Qi S."/>
        </authorList>
    </citation>
    <scope>NUCLEOTIDE SEQUENCE</scope>
    <source>
        <strain evidence="1">LMG 31456</strain>
    </source>
</reference>
<dbReference type="AlphaFoldDB" id="A0A972GPT2"/>